<accession>A0A9W5EZW0</accession>
<dbReference type="Proteomes" id="UP000191933">
    <property type="component" value="Unassembled WGS sequence"/>
</dbReference>
<name>A0A9W5EZW0_9HYPH</name>
<gene>
    <name evidence="2" type="ORF">AGR2A_Cc160161</name>
</gene>
<dbReference type="AlphaFoldDB" id="A0A9W5EZW0"/>
<protein>
    <submittedName>
        <fullName evidence="2">Uncharacterized protein</fullName>
    </submittedName>
</protein>
<evidence type="ECO:0000313" key="2">
    <source>
        <dbReference type="EMBL" id="CUW89546.1"/>
    </source>
</evidence>
<feature type="compositionally biased region" description="Basic and acidic residues" evidence="1">
    <location>
        <begin position="26"/>
        <end position="37"/>
    </location>
</feature>
<evidence type="ECO:0000256" key="1">
    <source>
        <dbReference type="SAM" id="MobiDB-lite"/>
    </source>
</evidence>
<keyword evidence="3" id="KW-1185">Reference proteome</keyword>
<comment type="caution">
    <text evidence="2">The sequence shown here is derived from an EMBL/GenBank/DDBJ whole genome shotgun (WGS) entry which is preliminary data.</text>
</comment>
<feature type="region of interest" description="Disordered" evidence="1">
    <location>
        <begin position="1"/>
        <end position="60"/>
    </location>
</feature>
<sequence length="60" mass="6561">MREQGPADGEHTGVRHRRETAAIRSKKPENEAVREQQMRAARSGSFLMAPKTGAQSANNG</sequence>
<organism evidence="2 3">
    <name type="scientific">Agrobacterium genomosp. 2 str. CFBP 5494</name>
    <dbReference type="NCBI Taxonomy" id="1183436"/>
    <lineage>
        <taxon>Bacteria</taxon>
        <taxon>Pseudomonadati</taxon>
        <taxon>Pseudomonadota</taxon>
        <taxon>Alphaproteobacteria</taxon>
        <taxon>Hyphomicrobiales</taxon>
        <taxon>Rhizobiaceae</taxon>
        <taxon>Rhizobium/Agrobacterium group</taxon>
        <taxon>Agrobacterium</taxon>
        <taxon>Agrobacterium tumefaciens complex</taxon>
    </lineage>
</organism>
<proteinExistence type="predicted"/>
<dbReference type="EMBL" id="FBVY01000008">
    <property type="protein sequence ID" value="CUW89546.1"/>
    <property type="molecule type" value="Genomic_DNA"/>
</dbReference>
<evidence type="ECO:0000313" key="3">
    <source>
        <dbReference type="Proteomes" id="UP000191933"/>
    </source>
</evidence>
<feature type="compositionally biased region" description="Basic and acidic residues" evidence="1">
    <location>
        <begin position="1"/>
        <end position="13"/>
    </location>
</feature>
<reference evidence="2 3" key="1">
    <citation type="submission" date="2016-01" db="EMBL/GenBank/DDBJ databases">
        <authorList>
            <person name="Regsiter A."/>
            <person name="william w."/>
        </authorList>
    </citation>
    <scope>NUCLEOTIDE SEQUENCE [LARGE SCALE GENOMIC DNA]</scope>
    <source>
        <strain evidence="2 3">CFBP 5494</strain>
    </source>
</reference>